<evidence type="ECO:0000313" key="4">
    <source>
        <dbReference type="Proteomes" id="UP001179952"/>
    </source>
</evidence>
<dbReference type="Proteomes" id="UP001179952">
    <property type="component" value="Unassembled WGS sequence"/>
</dbReference>
<reference evidence="3" key="2">
    <citation type="submission" date="2023-06" db="EMBL/GenBank/DDBJ databases">
        <authorList>
            <person name="Ma L."/>
            <person name="Liu K.-W."/>
            <person name="Li Z."/>
            <person name="Hsiao Y.-Y."/>
            <person name="Qi Y."/>
            <person name="Fu T."/>
            <person name="Tang G."/>
            <person name="Zhang D."/>
            <person name="Sun W.-H."/>
            <person name="Liu D.-K."/>
            <person name="Li Y."/>
            <person name="Chen G.-Z."/>
            <person name="Liu X.-D."/>
            <person name="Liao X.-Y."/>
            <person name="Jiang Y.-T."/>
            <person name="Yu X."/>
            <person name="Hao Y."/>
            <person name="Huang J."/>
            <person name="Zhao X.-W."/>
            <person name="Ke S."/>
            <person name="Chen Y.-Y."/>
            <person name="Wu W.-L."/>
            <person name="Hsu J.-L."/>
            <person name="Lin Y.-F."/>
            <person name="Huang M.-D."/>
            <person name="Li C.-Y."/>
            <person name="Huang L."/>
            <person name="Wang Z.-W."/>
            <person name="Zhao X."/>
            <person name="Zhong W.-Y."/>
            <person name="Peng D.-H."/>
            <person name="Ahmad S."/>
            <person name="Lan S."/>
            <person name="Zhang J.-S."/>
            <person name="Tsai W.-C."/>
            <person name="Van De Peer Y."/>
            <person name="Liu Z.-J."/>
        </authorList>
    </citation>
    <scope>NUCLEOTIDE SEQUENCE</scope>
    <source>
        <strain evidence="3">SCP</strain>
        <tissue evidence="3">Leaves</tissue>
    </source>
</reference>
<sequence>MASLQAASSAHQPKLNPHRGEIEVKINDLEKSMEDEMTKKTQSNQWRREPCSIFRVPTYLRWSSFRTFGPKKMRNGPYDPRFISIGPFHRKNPQLQPMEEFKWHALRFFLSNNPKKTTLHECLDKMMVLIPRARSCYSETFQIPDEDFAKMMVLDGCLIPFFVLDELFKLLLLSTDEEEKVTLANVALGTLIRAYPGKKYFFEYVPKDETKIHHLLHLFYLAIALPLVPDESTVPAPEGPMMKFKKTLSNLWQRGFLPSYCRSANRASARERTVPADGPMMKKFKKMMSDLRHWLRPGASEGQSKGIPSVTELKKAGVKFKPKNNAKSFLDVTFQKGVMEIPTLILYPYTQTMLRNIIAFEQCFGGEKKLTHISHYVIMMAFLIGDSTDISTLMDEEIVINWLGSQEEVLGVFKQLRSEVVDTANDKYATLYNEVNRYRQLQLHKYREILCSDYFGNPWSICSVIAAIVLFVLTFLQTYYAVYTTYHPNS</sequence>
<dbReference type="PANTHER" id="PTHR31170">
    <property type="entry name" value="BNAC04G53230D PROTEIN"/>
    <property type="match status" value="1"/>
</dbReference>
<gene>
    <name evidence="3" type="ORF">QJS04_geneDACA007061</name>
</gene>
<dbReference type="EMBL" id="JAUJYN010000002">
    <property type="protein sequence ID" value="KAK1277628.1"/>
    <property type="molecule type" value="Genomic_DNA"/>
</dbReference>
<evidence type="ECO:0000256" key="1">
    <source>
        <dbReference type="SAM" id="MobiDB-lite"/>
    </source>
</evidence>
<evidence type="ECO:0000256" key="2">
    <source>
        <dbReference type="SAM" id="Phobius"/>
    </source>
</evidence>
<keyword evidence="2" id="KW-0472">Membrane</keyword>
<keyword evidence="2" id="KW-1133">Transmembrane helix</keyword>
<name>A0AAV9BNU6_ACOGR</name>
<protein>
    <submittedName>
        <fullName evidence="3">UPF0481 protein</fullName>
    </submittedName>
</protein>
<accession>A0AAV9BNU6</accession>
<proteinExistence type="predicted"/>
<feature type="transmembrane region" description="Helical" evidence="2">
    <location>
        <begin position="458"/>
        <end position="482"/>
    </location>
</feature>
<evidence type="ECO:0000313" key="3">
    <source>
        <dbReference type="EMBL" id="KAK1277628.1"/>
    </source>
</evidence>
<keyword evidence="4" id="KW-1185">Reference proteome</keyword>
<feature type="region of interest" description="Disordered" evidence="1">
    <location>
        <begin position="1"/>
        <end position="22"/>
    </location>
</feature>
<feature type="compositionally biased region" description="Polar residues" evidence="1">
    <location>
        <begin position="1"/>
        <end position="11"/>
    </location>
</feature>
<reference evidence="3" key="1">
    <citation type="journal article" date="2023" name="Nat. Commun.">
        <title>Diploid and tetraploid genomes of Acorus and the evolution of monocots.</title>
        <authorList>
            <person name="Ma L."/>
            <person name="Liu K.W."/>
            <person name="Li Z."/>
            <person name="Hsiao Y.Y."/>
            <person name="Qi Y."/>
            <person name="Fu T."/>
            <person name="Tang G.D."/>
            <person name="Zhang D."/>
            <person name="Sun W.H."/>
            <person name="Liu D.K."/>
            <person name="Li Y."/>
            <person name="Chen G.Z."/>
            <person name="Liu X.D."/>
            <person name="Liao X.Y."/>
            <person name="Jiang Y.T."/>
            <person name="Yu X."/>
            <person name="Hao Y."/>
            <person name="Huang J."/>
            <person name="Zhao X.W."/>
            <person name="Ke S."/>
            <person name="Chen Y.Y."/>
            <person name="Wu W.L."/>
            <person name="Hsu J.L."/>
            <person name="Lin Y.F."/>
            <person name="Huang M.D."/>
            <person name="Li C.Y."/>
            <person name="Huang L."/>
            <person name="Wang Z.W."/>
            <person name="Zhao X."/>
            <person name="Zhong W.Y."/>
            <person name="Peng D.H."/>
            <person name="Ahmad S."/>
            <person name="Lan S."/>
            <person name="Zhang J.S."/>
            <person name="Tsai W.C."/>
            <person name="Van de Peer Y."/>
            <person name="Liu Z.J."/>
        </authorList>
    </citation>
    <scope>NUCLEOTIDE SEQUENCE</scope>
    <source>
        <strain evidence="3">SCP</strain>
    </source>
</reference>
<comment type="caution">
    <text evidence="3">The sequence shown here is derived from an EMBL/GenBank/DDBJ whole genome shotgun (WGS) entry which is preliminary data.</text>
</comment>
<dbReference type="AlphaFoldDB" id="A0AAV9BNU6"/>
<dbReference type="PANTHER" id="PTHR31170:SF25">
    <property type="entry name" value="BNAA09G04570D PROTEIN"/>
    <property type="match status" value="1"/>
</dbReference>
<keyword evidence="2" id="KW-0812">Transmembrane</keyword>
<organism evidence="3 4">
    <name type="scientific">Acorus gramineus</name>
    <name type="common">Dwarf sweet flag</name>
    <dbReference type="NCBI Taxonomy" id="55184"/>
    <lineage>
        <taxon>Eukaryota</taxon>
        <taxon>Viridiplantae</taxon>
        <taxon>Streptophyta</taxon>
        <taxon>Embryophyta</taxon>
        <taxon>Tracheophyta</taxon>
        <taxon>Spermatophyta</taxon>
        <taxon>Magnoliopsida</taxon>
        <taxon>Liliopsida</taxon>
        <taxon>Acoraceae</taxon>
        <taxon>Acorus</taxon>
    </lineage>
</organism>
<dbReference type="InterPro" id="IPR004158">
    <property type="entry name" value="DUF247_pln"/>
</dbReference>
<dbReference type="Pfam" id="PF03140">
    <property type="entry name" value="DUF247"/>
    <property type="match status" value="1"/>
</dbReference>